<comment type="subcellular location">
    <subcellularLocation>
        <location evidence="1 8">Nucleus</location>
    </subcellularLocation>
</comment>
<keyword evidence="4 8" id="KW-0805">Transcription regulation</keyword>
<evidence type="ECO:0000256" key="8">
    <source>
        <dbReference type="RuleBase" id="RU364129"/>
    </source>
</evidence>
<dbReference type="Pfam" id="PF05669">
    <property type="entry name" value="Med31"/>
    <property type="match status" value="1"/>
</dbReference>
<dbReference type="Proteomes" id="UP000835052">
    <property type="component" value="Unassembled WGS sequence"/>
</dbReference>
<dbReference type="GO" id="GO:0006355">
    <property type="term" value="P:regulation of DNA-templated transcription"/>
    <property type="evidence" value="ECO:0007669"/>
    <property type="project" value="InterPro"/>
</dbReference>
<gene>
    <name evidence="10" type="ORF">CAUJ_LOCUS628</name>
</gene>
<feature type="compositionally biased region" description="Basic and acidic residues" evidence="9">
    <location>
        <begin position="142"/>
        <end position="157"/>
    </location>
</feature>
<dbReference type="InterPro" id="IPR038089">
    <property type="entry name" value="Med31_sf"/>
</dbReference>
<evidence type="ECO:0000256" key="2">
    <source>
        <dbReference type="ARBA" id="ARBA00006378"/>
    </source>
</evidence>
<dbReference type="InterPro" id="IPR008831">
    <property type="entry name" value="Mediator_Med31"/>
</dbReference>
<dbReference type="EMBL" id="CAJGYM010000001">
    <property type="protein sequence ID" value="CAD6184709.1"/>
    <property type="molecule type" value="Genomic_DNA"/>
</dbReference>
<dbReference type="AlphaFoldDB" id="A0A8S1GND6"/>
<sequence>MTTYNNVPRVPGMESPEDEKRRFEIECEFVQSLANPNYVNFLAQRGYFKEEYFINYLKYLLYWKRPEYARALKYPQALHILEALQSPQFRDAMAAGSNAKFVEDQLMLQWQFYLRKRQRLCEDPNEETESQATEDPEERMEVDEPPKESEPAAKAPEESGAGAEAETEKKPEAEKEKEKEKDKELKEETPESSKSGNR</sequence>
<feature type="compositionally biased region" description="Basic and acidic residues" evidence="9">
    <location>
        <begin position="166"/>
        <end position="191"/>
    </location>
</feature>
<keyword evidence="7 8" id="KW-0539">Nucleus</keyword>
<comment type="caution">
    <text evidence="10">The sequence shown here is derived from an EMBL/GenBank/DDBJ whole genome shotgun (WGS) entry which is preliminary data.</text>
</comment>
<evidence type="ECO:0000256" key="4">
    <source>
        <dbReference type="ARBA" id="ARBA00023015"/>
    </source>
</evidence>
<reference evidence="10" key="1">
    <citation type="submission" date="2020-10" db="EMBL/GenBank/DDBJ databases">
        <authorList>
            <person name="Kikuchi T."/>
        </authorList>
    </citation>
    <scope>NUCLEOTIDE SEQUENCE</scope>
    <source>
        <strain evidence="10">NKZ352</strain>
    </source>
</reference>
<dbReference type="GO" id="GO:0016592">
    <property type="term" value="C:mediator complex"/>
    <property type="evidence" value="ECO:0007669"/>
    <property type="project" value="InterPro"/>
</dbReference>
<comment type="subunit">
    <text evidence="8">Component of the Mediator complex.</text>
</comment>
<accession>A0A8S1GND6</accession>
<dbReference type="Gene3D" id="1.10.10.1340">
    <property type="entry name" value="Mediator of RNA polymerase II, submodule Med31 (Soh1)"/>
    <property type="match status" value="1"/>
</dbReference>
<keyword evidence="11" id="KW-1185">Reference proteome</keyword>
<evidence type="ECO:0000256" key="5">
    <source>
        <dbReference type="ARBA" id="ARBA00023159"/>
    </source>
</evidence>
<evidence type="ECO:0000256" key="1">
    <source>
        <dbReference type="ARBA" id="ARBA00004123"/>
    </source>
</evidence>
<comment type="similarity">
    <text evidence="2 8">Belongs to the Mediator complex subunit 31 family.</text>
</comment>
<comment type="function">
    <text evidence="8">Component of the Mediator complex, a coactivator involved in the regulated transcription of nearly all RNA polymerase II-dependent genes. Mediator functions as a bridge to convey information from gene-specific regulatory proteins to the basal RNA polymerase II transcription machinery. Mediator is recruited to promoters by direct interactions with regulatory proteins and serves as a scaffold for the assembly of a functional preinitiation complex with RNA polymerase II and the general transcription factors.</text>
</comment>
<evidence type="ECO:0000313" key="10">
    <source>
        <dbReference type="EMBL" id="CAD6184709.1"/>
    </source>
</evidence>
<organism evidence="10 11">
    <name type="scientific">Caenorhabditis auriculariae</name>
    <dbReference type="NCBI Taxonomy" id="2777116"/>
    <lineage>
        <taxon>Eukaryota</taxon>
        <taxon>Metazoa</taxon>
        <taxon>Ecdysozoa</taxon>
        <taxon>Nematoda</taxon>
        <taxon>Chromadorea</taxon>
        <taxon>Rhabditida</taxon>
        <taxon>Rhabditina</taxon>
        <taxon>Rhabditomorpha</taxon>
        <taxon>Rhabditoidea</taxon>
        <taxon>Rhabditidae</taxon>
        <taxon>Peloderinae</taxon>
        <taxon>Caenorhabditis</taxon>
    </lineage>
</organism>
<feature type="compositionally biased region" description="Acidic residues" evidence="9">
    <location>
        <begin position="123"/>
        <end position="141"/>
    </location>
</feature>
<evidence type="ECO:0000313" key="11">
    <source>
        <dbReference type="Proteomes" id="UP000835052"/>
    </source>
</evidence>
<feature type="region of interest" description="Disordered" evidence="9">
    <location>
        <begin position="122"/>
        <end position="198"/>
    </location>
</feature>
<dbReference type="OrthoDB" id="10257739at2759"/>
<dbReference type="FunFam" id="1.10.10.1340:FF:000001">
    <property type="entry name" value="Mediator of RNA polymerase II transcription subunit 31"/>
    <property type="match status" value="1"/>
</dbReference>
<dbReference type="GO" id="GO:0003712">
    <property type="term" value="F:transcription coregulator activity"/>
    <property type="evidence" value="ECO:0007669"/>
    <property type="project" value="InterPro"/>
</dbReference>
<keyword evidence="6 8" id="KW-0804">Transcription</keyword>
<proteinExistence type="inferred from homology"/>
<dbReference type="PANTHER" id="PTHR13186">
    <property type="entry name" value="MEDIATOR OF RNA POLYMERASE II TRANSCRIPTION SUBUNIT 31"/>
    <property type="match status" value="1"/>
</dbReference>
<evidence type="ECO:0000256" key="3">
    <source>
        <dbReference type="ARBA" id="ARBA00019660"/>
    </source>
</evidence>
<evidence type="ECO:0000256" key="7">
    <source>
        <dbReference type="ARBA" id="ARBA00023242"/>
    </source>
</evidence>
<evidence type="ECO:0000256" key="9">
    <source>
        <dbReference type="SAM" id="MobiDB-lite"/>
    </source>
</evidence>
<protein>
    <recommendedName>
        <fullName evidence="3 8">Mediator of RNA polymerase II transcription subunit 31</fullName>
    </recommendedName>
</protein>
<name>A0A8S1GND6_9PELO</name>
<evidence type="ECO:0000256" key="6">
    <source>
        <dbReference type="ARBA" id="ARBA00023163"/>
    </source>
</evidence>
<keyword evidence="5 8" id="KW-0010">Activator</keyword>